<dbReference type="RefSeq" id="WP_022996879.1">
    <property type="nucleotide sequence ID" value="NZ_CP012331.1"/>
</dbReference>
<dbReference type="EC" id="2.7.3.9" evidence="5"/>
<feature type="domain" description="GAF" evidence="15">
    <location>
        <begin position="17"/>
        <end position="164"/>
    </location>
</feature>
<evidence type="ECO:0000256" key="2">
    <source>
        <dbReference type="ARBA" id="ARBA00001946"/>
    </source>
</evidence>
<evidence type="ECO:0000256" key="13">
    <source>
        <dbReference type="ARBA" id="ARBA00022842"/>
    </source>
</evidence>
<keyword evidence="6" id="KW-0813">Transport</keyword>
<name>A0A9Q3W4U6_9GAMM</name>
<protein>
    <recommendedName>
        <fullName evidence="5">phosphoenolpyruvate--protein phosphotransferase</fullName>
        <ecNumber evidence="5">2.7.3.9</ecNumber>
    </recommendedName>
</protein>
<dbReference type="GO" id="GO:0005737">
    <property type="term" value="C:cytoplasm"/>
    <property type="evidence" value="ECO:0007669"/>
    <property type="project" value="UniProtKB-SubCell"/>
</dbReference>
<keyword evidence="7" id="KW-0963">Cytoplasm</keyword>
<dbReference type="InterPro" id="IPR050499">
    <property type="entry name" value="PEP-utilizing_PTS_enzyme"/>
</dbReference>
<evidence type="ECO:0000256" key="5">
    <source>
        <dbReference type="ARBA" id="ARBA00012232"/>
    </source>
</evidence>
<dbReference type="GO" id="GO:0046872">
    <property type="term" value="F:metal ion binding"/>
    <property type="evidence" value="ECO:0007669"/>
    <property type="project" value="UniProtKB-KW"/>
</dbReference>
<evidence type="ECO:0000256" key="1">
    <source>
        <dbReference type="ARBA" id="ARBA00000683"/>
    </source>
</evidence>
<dbReference type="Pfam" id="PF01590">
    <property type="entry name" value="GAF"/>
    <property type="match status" value="1"/>
</dbReference>
<dbReference type="InterPro" id="IPR000121">
    <property type="entry name" value="PEP_util_C"/>
</dbReference>
<keyword evidence="8" id="KW-0762">Sugar transport</keyword>
<organism evidence="16 17">
    <name type="scientific">Alloalcanivorax xenomutans</name>
    <dbReference type="NCBI Taxonomy" id="1094342"/>
    <lineage>
        <taxon>Bacteria</taxon>
        <taxon>Pseudomonadati</taxon>
        <taxon>Pseudomonadota</taxon>
        <taxon>Gammaproteobacteria</taxon>
        <taxon>Oceanospirillales</taxon>
        <taxon>Alcanivoracaceae</taxon>
        <taxon>Alloalcanivorax</taxon>
    </lineage>
</organism>
<dbReference type="GO" id="GO:0016301">
    <property type="term" value="F:kinase activity"/>
    <property type="evidence" value="ECO:0007669"/>
    <property type="project" value="UniProtKB-KW"/>
</dbReference>
<dbReference type="InterPro" id="IPR023151">
    <property type="entry name" value="PEP_util_CS"/>
</dbReference>
<evidence type="ECO:0000256" key="14">
    <source>
        <dbReference type="SAM" id="Coils"/>
    </source>
</evidence>
<proteinExistence type="inferred from homology"/>
<dbReference type="PANTHER" id="PTHR46244">
    <property type="entry name" value="PHOSPHOENOLPYRUVATE-PROTEIN PHOSPHOTRANSFERASE"/>
    <property type="match status" value="1"/>
</dbReference>
<keyword evidence="9 16" id="KW-0808">Transferase</keyword>
<dbReference type="PRINTS" id="PR01736">
    <property type="entry name" value="PHPHTRNFRASE"/>
</dbReference>
<dbReference type="NCBIfam" id="TIGR01417">
    <property type="entry name" value="PTS_I_fam"/>
    <property type="match status" value="1"/>
</dbReference>
<dbReference type="InterPro" id="IPR036637">
    <property type="entry name" value="Phosphohistidine_dom_sf"/>
</dbReference>
<dbReference type="KEGG" id="axe:P40_02145"/>
<dbReference type="SUPFAM" id="SSF47831">
    <property type="entry name" value="Enzyme I of the PEP:sugar phosphotransferase system HPr-binding (sub)domain"/>
    <property type="match status" value="1"/>
</dbReference>
<comment type="caution">
    <text evidence="16">The sequence shown here is derived from an EMBL/GenBank/DDBJ whole genome shotgun (WGS) entry which is preliminary data.</text>
</comment>
<dbReference type="InterPro" id="IPR003018">
    <property type="entry name" value="GAF"/>
</dbReference>
<evidence type="ECO:0000256" key="3">
    <source>
        <dbReference type="ARBA" id="ARBA00004496"/>
    </source>
</evidence>
<dbReference type="InterPro" id="IPR029016">
    <property type="entry name" value="GAF-like_dom_sf"/>
</dbReference>
<keyword evidence="10" id="KW-0598">Phosphotransferase system</keyword>
<dbReference type="Proteomes" id="UP001107961">
    <property type="component" value="Unassembled WGS sequence"/>
</dbReference>
<dbReference type="PROSITE" id="PS00742">
    <property type="entry name" value="PEP_ENZYMES_2"/>
    <property type="match status" value="1"/>
</dbReference>
<dbReference type="Pfam" id="PF05524">
    <property type="entry name" value="PEP-utilisers_N"/>
    <property type="match status" value="1"/>
</dbReference>
<evidence type="ECO:0000256" key="12">
    <source>
        <dbReference type="ARBA" id="ARBA00022777"/>
    </source>
</evidence>
<dbReference type="SUPFAM" id="SSF51621">
    <property type="entry name" value="Phosphoenolpyruvate/pyruvate domain"/>
    <property type="match status" value="1"/>
</dbReference>
<reference evidence="16" key="1">
    <citation type="submission" date="2022-01" db="EMBL/GenBank/DDBJ databases">
        <authorList>
            <person name="Karlyshev A.V."/>
            <person name="Jaspars M."/>
        </authorList>
    </citation>
    <scope>NUCLEOTIDE SEQUENCE</scope>
    <source>
        <strain evidence="16">AGSA3-2</strain>
    </source>
</reference>
<keyword evidence="13" id="KW-0460">Magnesium</keyword>
<keyword evidence="14" id="KW-0175">Coiled coil</keyword>
<sequence length="758" mass="84308">MLDTLRRIVQEVNNAPDIRSALDLMAQRVRDAMGTEVCSIYLRDNDRERYVLMASEGLKREAVGRVSLGLSEGLVGQVGQREEPINLEDAFAHPKFHYLAETGEDPFHAFLGVPVMHHGEVLGVLVVQQRDARRFDQSEEAFLVTISAQLSAVIAHAHASGILFEQLETRERQASMYDGQPGSSGAAIGIAKLLFPAADLSAVPDREAEDISAEIARLDDALVRVRKEIRDLAERAKASLGAEEQALFDVYLRMLDRHALPAEVVAKIREGHWAQGALRIVVDAHVHNFEMMDDPYLRERAADVRDLGRRVLAQLQSYNRRELEFPDHCILLGEDISAPMLMELPQERIAGIVTTRGSRNSHMAIVARAMSIPTVVGVANLPLKKLDGKELIVDGFRGRVVANATPELKHQFEELIAEEQSLLEGLEKLRDLPAETEDGVSVQLQVNTGLMTDINRSLERGAQGVGLYRSEIPFMIRDRFPSEEEQRVLYREQLQAFAPLPVTMRTLDVGGDKSLSYFPIEEDNPFLGWRGIRVTLDHPEIFIVQVRAMLKAAAGLNNLRIMLPMITNVFEAEEAQHLIHRAWLEVREENVDVEMPPVGVMIEVPATIYQARALAQRVDFLSVGTNDLTQYLLAVDRNNRQVSDLYNSFHPSVLHALLHVVEQAHAEGKPVSVCGEMAGDPASALLLMAMGFDALSMNASNLLRVKAAVRQVNMGFLRRLLNEVLAMDNGEVITAYMDLQLTKVGLGDLIRHRAPAAA</sequence>
<evidence type="ECO:0000256" key="10">
    <source>
        <dbReference type="ARBA" id="ARBA00022683"/>
    </source>
</evidence>
<dbReference type="Gene3D" id="1.10.274.10">
    <property type="entry name" value="PtsI, HPr-binding domain"/>
    <property type="match status" value="1"/>
</dbReference>
<dbReference type="Gene3D" id="3.30.450.40">
    <property type="match status" value="1"/>
</dbReference>
<dbReference type="GO" id="GO:0009401">
    <property type="term" value="P:phosphoenolpyruvate-dependent sugar phosphotransferase system"/>
    <property type="evidence" value="ECO:0007669"/>
    <property type="project" value="UniProtKB-KW"/>
</dbReference>
<dbReference type="InterPro" id="IPR008279">
    <property type="entry name" value="PEP-util_enz_mobile_dom"/>
</dbReference>
<dbReference type="Gene3D" id="3.50.30.10">
    <property type="entry name" value="Phosphohistidine domain"/>
    <property type="match status" value="1"/>
</dbReference>
<evidence type="ECO:0000256" key="9">
    <source>
        <dbReference type="ARBA" id="ARBA00022679"/>
    </source>
</evidence>
<dbReference type="InterPro" id="IPR036618">
    <property type="entry name" value="PtsI_HPr-bd_sf"/>
</dbReference>
<dbReference type="SMART" id="SM00065">
    <property type="entry name" value="GAF"/>
    <property type="match status" value="1"/>
</dbReference>
<accession>A0A9Q3W4U6</accession>
<comment type="catalytic activity">
    <reaction evidence="1">
        <text>L-histidyl-[protein] + phosphoenolpyruvate = N(pros)-phospho-L-histidyl-[protein] + pyruvate</text>
        <dbReference type="Rhea" id="RHEA:23880"/>
        <dbReference type="Rhea" id="RHEA-COMP:9745"/>
        <dbReference type="Rhea" id="RHEA-COMP:9746"/>
        <dbReference type="ChEBI" id="CHEBI:15361"/>
        <dbReference type="ChEBI" id="CHEBI:29979"/>
        <dbReference type="ChEBI" id="CHEBI:58702"/>
        <dbReference type="ChEBI" id="CHEBI:64837"/>
        <dbReference type="EC" id="2.7.3.9"/>
    </reaction>
</comment>
<dbReference type="EMBL" id="JAJVKT010000009">
    <property type="protein sequence ID" value="MCE7508735.1"/>
    <property type="molecule type" value="Genomic_DNA"/>
</dbReference>
<comment type="subcellular location">
    <subcellularLocation>
        <location evidence="3">Cytoplasm</location>
    </subcellularLocation>
</comment>
<feature type="coiled-coil region" evidence="14">
    <location>
        <begin position="208"/>
        <end position="235"/>
    </location>
</feature>
<keyword evidence="12" id="KW-0418">Kinase</keyword>
<evidence type="ECO:0000313" key="17">
    <source>
        <dbReference type="Proteomes" id="UP001107961"/>
    </source>
</evidence>
<comment type="cofactor">
    <cofactor evidence="2">
        <name>Mg(2+)</name>
        <dbReference type="ChEBI" id="CHEBI:18420"/>
    </cofactor>
</comment>
<dbReference type="SUPFAM" id="SSF52009">
    <property type="entry name" value="Phosphohistidine domain"/>
    <property type="match status" value="1"/>
</dbReference>
<dbReference type="InterPro" id="IPR006318">
    <property type="entry name" value="PTS_EI-like"/>
</dbReference>
<evidence type="ECO:0000256" key="6">
    <source>
        <dbReference type="ARBA" id="ARBA00022448"/>
    </source>
</evidence>
<dbReference type="Pfam" id="PF00391">
    <property type="entry name" value="PEP-utilizers"/>
    <property type="match status" value="1"/>
</dbReference>
<dbReference type="Pfam" id="PF02896">
    <property type="entry name" value="PEP-utilizers_C"/>
    <property type="match status" value="1"/>
</dbReference>
<dbReference type="InterPro" id="IPR015813">
    <property type="entry name" value="Pyrv/PenolPyrv_kinase-like_dom"/>
</dbReference>
<evidence type="ECO:0000259" key="15">
    <source>
        <dbReference type="SMART" id="SM00065"/>
    </source>
</evidence>
<dbReference type="NCBIfam" id="NF008283">
    <property type="entry name" value="PRK11061.1"/>
    <property type="match status" value="1"/>
</dbReference>
<dbReference type="InterPro" id="IPR040442">
    <property type="entry name" value="Pyrv_kinase-like_dom_sf"/>
</dbReference>
<dbReference type="GO" id="GO:0008965">
    <property type="term" value="F:phosphoenolpyruvate-protein phosphotransferase activity"/>
    <property type="evidence" value="ECO:0007669"/>
    <property type="project" value="UniProtKB-EC"/>
</dbReference>
<keyword evidence="11" id="KW-0479">Metal-binding</keyword>
<evidence type="ECO:0000256" key="7">
    <source>
        <dbReference type="ARBA" id="ARBA00022490"/>
    </source>
</evidence>
<dbReference type="AlphaFoldDB" id="A0A9Q3W4U6"/>
<evidence type="ECO:0000256" key="8">
    <source>
        <dbReference type="ARBA" id="ARBA00022597"/>
    </source>
</evidence>
<dbReference type="GeneID" id="94685199"/>
<evidence type="ECO:0000256" key="4">
    <source>
        <dbReference type="ARBA" id="ARBA00007837"/>
    </source>
</evidence>
<dbReference type="SUPFAM" id="SSF55781">
    <property type="entry name" value="GAF domain-like"/>
    <property type="match status" value="1"/>
</dbReference>
<dbReference type="PANTHER" id="PTHR46244:SF1">
    <property type="entry name" value="PHOSPHOENOLPYRUVATE-DEPENDENT PHOSPHOTRANSFERASE SYSTEM"/>
    <property type="match status" value="1"/>
</dbReference>
<keyword evidence="17" id="KW-1185">Reference proteome</keyword>
<dbReference type="InterPro" id="IPR008731">
    <property type="entry name" value="PTS_EIN"/>
</dbReference>
<evidence type="ECO:0000256" key="11">
    <source>
        <dbReference type="ARBA" id="ARBA00022723"/>
    </source>
</evidence>
<evidence type="ECO:0000313" key="16">
    <source>
        <dbReference type="EMBL" id="MCE7508735.1"/>
    </source>
</evidence>
<comment type="similarity">
    <text evidence="4">Belongs to the PEP-utilizing enzyme family.</text>
</comment>
<gene>
    <name evidence="16" type="primary">ptsP</name>
    <name evidence="16" type="ORF">LZG35_08810</name>
</gene>
<dbReference type="Gene3D" id="3.20.20.60">
    <property type="entry name" value="Phosphoenolpyruvate-binding domains"/>
    <property type="match status" value="1"/>
</dbReference>